<evidence type="ECO:0000313" key="1">
    <source>
        <dbReference type="EMBL" id="SVD76895.1"/>
    </source>
</evidence>
<dbReference type="EMBL" id="UINC01172028">
    <property type="protein sequence ID" value="SVD76895.1"/>
    <property type="molecule type" value="Genomic_DNA"/>
</dbReference>
<sequence length="39" mass="4335">MPNVRPPSVSTEFEAVVISGFSRESMLIIPDFQGYFTAN</sequence>
<dbReference type="AlphaFoldDB" id="A0A382Y1Y2"/>
<proteinExistence type="predicted"/>
<accession>A0A382Y1Y2</accession>
<name>A0A382Y1Y2_9ZZZZ</name>
<reference evidence="1" key="1">
    <citation type="submission" date="2018-05" db="EMBL/GenBank/DDBJ databases">
        <authorList>
            <person name="Lanie J.A."/>
            <person name="Ng W.-L."/>
            <person name="Kazmierczak K.M."/>
            <person name="Andrzejewski T.M."/>
            <person name="Davidsen T.M."/>
            <person name="Wayne K.J."/>
            <person name="Tettelin H."/>
            <person name="Glass J.I."/>
            <person name="Rusch D."/>
            <person name="Podicherti R."/>
            <person name="Tsui H.-C.T."/>
            <person name="Winkler M.E."/>
        </authorList>
    </citation>
    <scope>NUCLEOTIDE SEQUENCE</scope>
</reference>
<organism evidence="1">
    <name type="scientific">marine metagenome</name>
    <dbReference type="NCBI Taxonomy" id="408172"/>
    <lineage>
        <taxon>unclassified sequences</taxon>
        <taxon>metagenomes</taxon>
        <taxon>ecological metagenomes</taxon>
    </lineage>
</organism>
<protein>
    <submittedName>
        <fullName evidence="1">Uncharacterized protein</fullName>
    </submittedName>
</protein>
<gene>
    <name evidence="1" type="ORF">METZ01_LOCUS429749</name>
</gene>